<dbReference type="VEuPathDB" id="FungiDB:sscle_03g031000"/>
<dbReference type="SUPFAM" id="SSF48371">
    <property type="entry name" value="ARM repeat"/>
    <property type="match status" value="3"/>
</dbReference>
<dbReference type="Gene3D" id="1.25.10.10">
    <property type="entry name" value="Leucine-rich Repeat Variant"/>
    <property type="match status" value="2"/>
</dbReference>
<proteinExistence type="predicted"/>
<sequence length="2639" mass="296154">MPVTTSGRIIKTRKGKKGTAHQKNHRWESFTTKISKLNSLDPLRRVRRHDLDAEDTSATTSYFKAGLEKWTELNLSSGFISFAEEVLPLCDSLPQILHFEDKIMGLFVKYMEGKQRESLEPLLELITDFAHDLGPRFEKHYAKALELVTSIAGTPQDVAVIEWSFTCLAFLFKYLSKLIVPDLRPTYDLMAPLLGKHRQPPHIARFAAEAMSFLIKKAGAPAHREKVLPLIVRHAKLDLLSIADTKQFGLYYHGIMTLFAEAMKGNGLTVHTSGPAIFKSLFLAIEESDFGEKEASPWVDVICGVLTSIVHHTTPETFKEILELVLEEANTLTDSFTQSKTMYSFNKLLLSARTIGIVAGVRRASRVQNWPALLQALSNILKAVSRNASLVAADDKHLDLWKYLIESAAIALTYSPMDSTIPLISPFMDALTKDPLAKWFLTFCSYLSQGEPERFRTIALPYFQRFIVTHWSDAENGDTLCVLLPKMVASGVLPSRYGKDAFSLPQSWQDQIVSKFERLELQPFPEQVSTATYNRSPKTWHDRCLPKYNALLEILECTAVHPSTNARIAEILLRKLKLALRPSSSLAPEEAHFIVGRGFSSFSRMTRGAGEVDRALEPLLRAAAPRYARLPNFLEALLGYKASLKLSPTPDEGKSNEEEDTSDSEAEFDLLVRSLVENLSSESSELRLLSLRLLEHIHDSDHGVSSEAITLMIMIEQTPLDLQSARSASMHIRKLASIYTSQMAIPWMKYAIPSFCFGMLTVKMAQIWEDTSAALKQIAESKVGEEAVAVLTFKWLETPSVKWSGPPAPIERDQNNGLTDFECSNLNNLDKLATETDLEVRNARDTMLQKFEVAQQLVDAQPSAARSQALRVLSAVPMIGERRSRQLIPMFLSWASKTSEEADQTNEEDEAVVSDWTRKDQKALLDVLGLFVNPRSIFKADEVHEALLGLLANGDIETQKSALKAVLTWKNKSVKPYQENLLNLLDEARFKDEITILLQGQTLVQPEHREALMPILLRLLYGRTISRKGAASGKQGMEARRLTVLRNLSVEDVGGFLDIALGDLKDMDLVKDGAIQMSVFEKELLGARKQVGFTNMMEAVLKELATKVAPLTRKLLEAVLYCLVIASRQLQDDSTEEKEEEEENSKTSLFKVVRQTGLKCLILLFNNSVDFDWSPYVDLIVTEIVQPRLDNLPIETAQGVSGLLRLFSAWSASMKTVLLLGSHSQILPKVAECLAPSKSKDEVKLFALSIIRGVVKCAQDEAVGDKETIKQQLLTPNMDHFLIQIGGILRTHNDMSKDLLEGCVETVSELAPFVSNSTQGRNLVDVSVFLLDQPSRRVTPKTKAGLLLVLEHFVPLYDLQNDVDLQDRVYHTVTSLFGFFKDKVSREVLSRVLLVYSDKDPVLKEVAALCSDLNSFAEGRLDEPDYDRRLKAFNAINAKRDIDFDSHQWTPLLFNMLFYIKHDEEFGILSSNSSDGVCRFIEAAKDAKQTSEFPAFQNMLSTILIPALFAGVREPSEIIRREYMKVMAHLIRNFSDWSEVSDMHSLLAGEDEVESSFFNNIIAAGKGRQSSALGLLSSAAEKGELSSKNVSHFFIPLIEHFIFDRAEGNDAHNLAAEATTTVGILAGSLEWQQYRAMLKRFIGYVQAKPDLEKQIIRLLGKVIDALALAAQPPVDTEMETDKPKIQSKLAITMPKEPKFSDDLTSNILPPLTDYLHDKDESTVSLRVPVAVIVVRLLKLLPQEKMNERLPAVLTDICHILRSKAQESRDLTRDTLVKICVLLGPSCFGFVLKELRSALARGSQLHVLSYTMHSMLVATTPEYAPGDLDYCLPSIVAIIMDDIFGAVGQEKDEEGYISKMKEVKSSKSHDSMELIAKTATLSRLTDLIHPIRVLLKEKLNIRMVRKIDELLNRISSGLLKNTAAGSRDSLVFCYEVIQDVYNSQKPQAKGGRDDYRLKRYLIQKGAKRGADRGATTIYTYKLVRFAFDVMRSVLKKHDSLRTPSNLAGFIPIIGDAVDQGEEEIKVATFKLLSTIVKVPLKVDGDGTNLYRVATAEAIKCISGSSSTTSDIAQAALKLISAVLRDRRDVPVKDRSVDDILERMKDDMTEPERRHVTFNFLRAVLDSKVETAAVYDILDYVGTVMVTNDDKDTRDLARGAYFQFLRDFPQKKSRWTKQLAFIVANLKYDREGGRLSILEVIHLLLSKSSHDFVQEVSATCFVPLIFVLANDDSEKCRMAAGEVLKEIFKRADQERMTTFLTLLRSWIKQTENTSVVRLALQTYGFYYNSQSEVEDTDVKILLASVSQTIETASDHEADWELIYAALQLTATMCQKFPDTLFSSKTSALWSAVRVCLSYPHAWVKLSSARLISTYFADYARTNAEAGLEGLPLKGSRGIKLTGDDISDFIRRIVGMYKTPGLTELLAEEIVKNLIFLGRCAGSNNLKWKSSQKADAEEEDLEAEAEAEDEEEVVQNTALQYLFGRLSFILRRETSPPRASALVPKTSALQLLQILSSKLEPESLIPSLRTIILPLHNLTDPSIPMPYSTDDLFRSNYEALKTSSEELLETLKKRVGTQEYSDALLKVREVVKERRAMRSGKRKIAAVSQPERFGEEKRRKGERKKERRKERGAEYSKKRNVW</sequence>
<evidence type="ECO:0000313" key="7">
    <source>
        <dbReference type="Proteomes" id="UP000177798"/>
    </source>
</evidence>
<evidence type="ECO:0000256" key="2">
    <source>
        <dbReference type="SAM" id="MobiDB-lite"/>
    </source>
</evidence>
<dbReference type="InterPro" id="IPR057525">
    <property type="entry name" value="UTP20_C"/>
</dbReference>
<dbReference type="FunFam" id="1.25.10.10:FF:001586">
    <property type="entry name" value="Uncharacterized protein"/>
    <property type="match status" value="1"/>
</dbReference>
<name>A0A1D9Q044_SCLS1</name>
<feature type="repeat" description="HEAT" evidence="1">
    <location>
        <begin position="2219"/>
        <end position="2257"/>
    </location>
</feature>
<dbReference type="InterPro" id="IPR016024">
    <property type="entry name" value="ARM-type_fold"/>
</dbReference>
<evidence type="ECO:0000259" key="5">
    <source>
        <dbReference type="Pfam" id="PF23099"/>
    </source>
</evidence>
<evidence type="ECO:0000259" key="3">
    <source>
        <dbReference type="Pfam" id="PF07539"/>
    </source>
</evidence>
<dbReference type="InterPro" id="IPR011430">
    <property type="entry name" value="UTP20_N"/>
</dbReference>
<dbReference type="InterPro" id="IPR021133">
    <property type="entry name" value="HEAT_type_2"/>
</dbReference>
<dbReference type="EMBL" id="CP017816">
    <property type="protein sequence ID" value="APA08330.1"/>
    <property type="molecule type" value="Genomic_DNA"/>
</dbReference>
<dbReference type="OrthoDB" id="360653at2759"/>
<reference evidence="7" key="1">
    <citation type="journal article" date="2017" name="Genome Biol. Evol.">
        <title>The complete genome sequence of the phytopathogenic fungus Sclerotinia sclerotiorum reveals insights into the genome architecture of broad host range pathogens.</title>
        <authorList>
            <person name="Derbyshire M."/>
            <person name="Denton-Giles M."/>
            <person name="Hegedus D."/>
            <person name="Seifbarghy S."/>
            <person name="Rollins J."/>
            <person name="van Kan J."/>
            <person name="Seidl M.F."/>
            <person name="Faino L."/>
            <person name="Mbengue M."/>
            <person name="Navaud O."/>
            <person name="Raffaele S."/>
            <person name="Hammond-Kosack K."/>
            <person name="Heard S."/>
            <person name="Oliver R."/>
        </authorList>
    </citation>
    <scope>NUCLEOTIDE SEQUENCE [LARGE SCALE GENOMIC DNA]</scope>
    <source>
        <strain evidence="7">ATCC 18683 / 1980 / Ss-1</strain>
    </source>
</reference>
<dbReference type="Pfam" id="PF20416">
    <property type="entry name" value="UTP20"/>
    <property type="match status" value="1"/>
</dbReference>
<evidence type="ECO:0000256" key="1">
    <source>
        <dbReference type="PROSITE-ProRule" id="PRU00103"/>
    </source>
</evidence>
<dbReference type="Pfam" id="PF23099">
    <property type="entry name" value="UTP20_C"/>
    <property type="match status" value="1"/>
</dbReference>
<dbReference type="InterPro" id="IPR046523">
    <property type="entry name" value="UTP20_dom"/>
</dbReference>
<accession>A0A1D9Q044</accession>
<protein>
    <submittedName>
        <fullName evidence="6">Uncharacterized protein</fullName>
    </submittedName>
</protein>
<evidence type="ECO:0000259" key="4">
    <source>
        <dbReference type="Pfam" id="PF20416"/>
    </source>
</evidence>
<dbReference type="PANTHER" id="PTHR17695">
    <property type="entry name" value="SMALL SUBUNIT PROCESSOME COMPONENT 20 HOMOLOG"/>
    <property type="match status" value="1"/>
</dbReference>
<evidence type="ECO:0000313" key="6">
    <source>
        <dbReference type="EMBL" id="APA08330.1"/>
    </source>
</evidence>
<feature type="region of interest" description="Disordered" evidence="2">
    <location>
        <begin position="1"/>
        <end position="22"/>
    </location>
</feature>
<gene>
    <name evidence="6" type="ORF">sscle_03g031000</name>
</gene>
<feature type="domain" description="U3 small nucleolar RNA-associated protein 20" evidence="4">
    <location>
        <begin position="1718"/>
        <end position="1936"/>
    </location>
</feature>
<feature type="repeat" description="HEAT" evidence="1">
    <location>
        <begin position="1707"/>
        <end position="1748"/>
    </location>
</feature>
<dbReference type="Proteomes" id="UP000177798">
    <property type="component" value="Chromosome 3"/>
</dbReference>
<dbReference type="FunFam" id="1.25.10.10:FF:001489">
    <property type="entry name" value="AEL006Wp"/>
    <property type="match status" value="1"/>
</dbReference>
<feature type="region of interest" description="Disordered" evidence="2">
    <location>
        <begin position="2595"/>
        <end position="2639"/>
    </location>
</feature>
<dbReference type="PANTHER" id="PTHR17695:SF11">
    <property type="entry name" value="SMALL SUBUNIT PROCESSOME COMPONENT 20 HOMOLOG"/>
    <property type="match status" value="1"/>
</dbReference>
<feature type="compositionally biased region" description="Basic and acidic residues" evidence="2">
    <location>
        <begin position="2626"/>
        <end position="2639"/>
    </location>
</feature>
<dbReference type="PROSITE" id="PS50077">
    <property type="entry name" value="HEAT_REPEAT"/>
    <property type="match status" value="2"/>
</dbReference>
<organism evidence="6 7">
    <name type="scientific">Sclerotinia sclerotiorum (strain ATCC 18683 / 1980 / Ss-1)</name>
    <name type="common">White mold</name>
    <name type="synonym">Whetzelinia sclerotiorum</name>
    <dbReference type="NCBI Taxonomy" id="665079"/>
    <lineage>
        <taxon>Eukaryota</taxon>
        <taxon>Fungi</taxon>
        <taxon>Dikarya</taxon>
        <taxon>Ascomycota</taxon>
        <taxon>Pezizomycotina</taxon>
        <taxon>Leotiomycetes</taxon>
        <taxon>Helotiales</taxon>
        <taxon>Sclerotiniaceae</taxon>
        <taxon>Sclerotinia</taxon>
    </lineage>
</organism>
<feature type="domain" description="U3 small nucleolar RNA-associated protein 20 C-terminal" evidence="5">
    <location>
        <begin position="2275"/>
        <end position="2628"/>
    </location>
</feature>
<dbReference type="InterPro" id="IPR011989">
    <property type="entry name" value="ARM-like"/>
</dbReference>
<dbReference type="Pfam" id="PF07539">
    <property type="entry name" value="UTP20_N"/>
    <property type="match status" value="1"/>
</dbReference>
<dbReference type="InterPro" id="IPR052575">
    <property type="entry name" value="SSU_processome_comp_20"/>
</dbReference>
<feature type="compositionally biased region" description="Basic residues" evidence="2">
    <location>
        <begin position="10"/>
        <end position="22"/>
    </location>
</feature>
<feature type="domain" description="U3 small nucleolar RNA-associated protein 20 N-terminal" evidence="3">
    <location>
        <begin position="916"/>
        <end position="1515"/>
    </location>
</feature>